<sequence length="333" mass="35696">MTPSCKITIDGQLVSGVFASRIISCKVTDKEGVSSDTCSIQLNDFPVAAIPRKGAIIRIWMGYGVAGMAYMGAFTAEEIEVEMFPFSMSITGKAAEMRGSSKQNKERHWDQKSVKDIVSQVASENGLQPVIDDEAGSHVYEWFAQQGESDIHFVERLADRHGAIVSVKDGKLIFASKASGKSPSGSALTPVIVTPSILQPGSARVRFSDRTQYKAVKASYTDRKKAKKLDVEEQSDPEGAAVYRLNEQFADEAEAKRAAKAKAGDLLRRQATFSCTIVGNPAARAGAPLTFAGCRPGVDGLPFIIATANHDYSKSGYTTSLDGESQSGQRAAG</sequence>
<evidence type="ECO:0008006" key="3">
    <source>
        <dbReference type="Google" id="ProtNLM"/>
    </source>
</evidence>
<dbReference type="OrthoDB" id="4070623at2"/>
<protein>
    <recommendedName>
        <fullName evidence="3">Phage late control gene D protein (GPD)</fullName>
    </recommendedName>
</protein>
<dbReference type="SUPFAM" id="SSF69279">
    <property type="entry name" value="Phage tail proteins"/>
    <property type="match status" value="1"/>
</dbReference>
<evidence type="ECO:0000313" key="1">
    <source>
        <dbReference type="EMBL" id="SMC43318.1"/>
    </source>
</evidence>
<dbReference type="AlphaFoldDB" id="A0A1W1Z5V8"/>
<evidence type="ECO:0000313" key="2">
    <source>
        <dbReference type="Proteomes" id="UP000192656"/>
    </source>
</evidence>
<name>A0A1W1Z5V8_9HYPH</name>
<proteinExistence type="predicted"/>
<keyword evidence="2" id="KW-1185">Reference proteome</keyword>
<organism evidence="1 2">
    <name type="scientific">Fulvimarina manganoxydans</name>
    <dbReference type="NCBI Taxonomy" id="937218"/>
    <lineage>
        <taxon>Bacteria</taxon>
        <taxon>Pseudomonadati</taxon>
        <taxon>Pseudomonadota</taxon>
        <taxon>Alphaproteobacteria</taxon>
        <taxon>Hyphomicrobiales</taxon>
        <taxon>Aurantimonadaceae</taxon>
        <taxon>Fulvimarina</taxon>
    </lineage>
</organism>
<gene>
    <name evidence="1" type="ORF">SAMN06297251_102154</name>
</gene>
<dbReference type="EMBL" id="FWXR01000002">
    <property type="protein sequence ID" value="SMC43318.1"/>
    <property type="molecule type" value="Genomic_DNA"/>
</dbReference>
<dbReference type="Gene3D" id="2.30.110.50">
    <property type="match status" value="1"/>
</dbReference>
<reference evidence="1 2" key="1">
    <citation type="submission" date="2017-04" db="EMBL/GenBank/DDBJ databases">
        <authorList>
            <person name="Afonso C.L."/>
            <person name="Miller P.J."/>
            <person name="Scott M.A."/>
            <person name="Spackman E."/>
            <person name="Goraichik I."/>
            <person name="Dimitrov K.M."/>
            <person name="Suarez D.L."/>
            <person name="Swayne D.E."/>
        </authorList>
    </citation>
    <scope>NUCLEOTIDE SEQUENCE [LARGE SCALE GENOMIC DNA]</scope>
    <source>
        <strain evidence="1 2">CGMCC 1.10972</strain>
    </source>
</reference>
<dbReference type="STRING" id="937218.SAMN06297251_102154"/>
<dbReference type="Gene3D" id="3.55.50.10">
    <property type="entry name" value="Baseplate protein-like domains"/>
    <property type="match status" value="1"/>
</dbReference>
<accession>A0A1W1Z5V8</accession>
<dbReference type="RefSeq" id="WP_084408613.1">
    <property type="nucleotide sequence ID" value="NZ_FWXR01000002.1"/>
</dbReference>
<dbReference type="Proteomes" id="UP000192656">
    <property type="component" value="Unassembled WGS sequence"/>
</dbReference>
<dbReference type="Pfam" id="PF05954">
    <property type="entry name" value="Phage_GPD"/>
    <property type="match status" value="1"/>
</dbReference>
<dbReference type="Gene3D" id="4.10.220.110">
    <property type="match status" value="1"/>
</dbReference>